<evidence type="ECO:0000313" key="3">
    <source>
        <dbReference type="EMBL" id="CAG6784476.1"/>
    </source>
</evidence>
<dbReference type="InterPro" id="IPR011129">
    <property type="entry name" value="CSD"/>
</dbReference>
<feature type="region of interest" description="Disordered" evidence="1">
    <location>
        <begin position="108"/>
        <end position="143"/>
    </location>
</feature>
<dbReference type="EMBL" id="HBUF01637654">
    <property type="protein sequence ID" value="CAG6784476.1"/>
    <property type="molecule type" value="Transcribed_RNA"/>
</dbReference>
<dbReference type="InterPro" id="IPR019844">
    <property type="entry name" value="CSD_CS"/>
</dbReference>
<dbReference type="SMART" id="SM00357">
    <property type="entry name" value="CSP"/>
    <property type="match status" value="1"/>
</dbReference>
<protein>
    <submittedName>
        <fullName evidence="3">Y-box-binding protein 2-A</fullName>
    </submittedName>
</protein>
<feature type="domain" description="Cold-shock" evidence="2">
    <location>
        <begin position="11"/>
        <end position="77"/>
    </location>
</feature>
<dbReference type="PROSITE" id="PS00352">
    <property type="entry name" value="CSD_1"/>
    <property type="match status" value="1"/>
</dbReference>
<dbReference type="InterPro" id="IPR002059">
    <property type="entry name" value="CSP_DNA-bd"/>
</dbReference>
<dbReference type="Pfam" id="PF00313">
    <property type="entry name" value="CSD"/>
    <property type="match status" value="1"/>
</dbReference>
<dbReference type="CDD" id="cd04458">
    <property type="entry name" value="CSP_CDS"/>
    <property type="match status" value="1"/>
</dbReference>
<proteinExistence type="predicted"/>
<dbReference type="PANTHER" id="PTHR11544">
    <property type="entry name" value="COLD SHOCK DOMAIN CONTAINING PROTEINS"/>
    <property type="match status" value="1"/>
</dbReference>
<sequence>MEKPIIEKGIRGTLKFLVFNRFYGFITRFDTREDIFVHGSEIRYINPMQFTRRCGDAVIFDLAVGVKGLEAVNVILNLAETGEEDLDEDNDGKDSIYLFDNMKGRFQKLPGGKPSGPIIMKKRSGPVSGTDDSSPGSVIGKSK</sequence>
<dbReference type="Gene3D" id="2.40.50.140">
    <property type="entry name" value="Nucleic acid-binding proteins"/>
    <property type="match status" value="1"/>
</dbReference>
<reference evidence="3" key="1">
    <citation type="submission" date="2021-05" db="EMBL/GenBank/DDBJ databases">
        <authorList>
            <person name="Alioto T."/>
            <person name="Alioto T."/>
            <person name="Gomez Garrido J."/>
        </authorList>
    </citation>
    <scope>NUCLEOTIDE SEQUENCE</scope>
</reference>
<accession>A0A8D9BN70</accession>
<dbReference type="SUPFAM" id="SSF50249">
    <property type="entry name" value="Nucleic acid-binding proteins"/>
    <property type="match status" value="1"/>
</dbReference>
<dbReference type="AlphaFoldDB" id="A0A8D9BN70"/>
<organism evidence="3">
    <name type="scientific">Cacopsylla melanoneura</name>
    <dbReference type="NCBI Taxonomy" id="428564"/>
    <lineage>
        <taxon>Eukaryota</taxon>
        <taxon>Metazoa</taxon>
        <taxon>Ecdysozoa</taxon>
        <taxon>Arthropoda</taxon>
        <taxon>Hexapoda</taxon>
        <taxon>Insecta</taxon>
        <taxon>Pterygota</taxon>
        <taxon>Neoptera</taxon>
        <taxon>Paraneoptera</taxon>
        <taxon>Hemiptera</taxon>
        <taxon>Sternorrhyncha</taxon>
        <taxon>Psylloidea</taxon>
        <taxon>Psyllidae</taxon>
        <taxon>Psyllinae</taxon>
        <taxon>Cacopsylla</taxon>
    </lineage>
</organism>
<evidence type="ECO:0000256" key="1">
    <source>
        <dbReference type="SAM" id="MobiDB-lite"/>
    </source>
</evidence>
<dbReference type="GO" id="GO:0003676">
    <property type="term" value="F:nucleic acid binding"/>
    <property type="evidence" value="ECO:0007669"/>
    <property type="project" value="InterPro"/>
</dbReference>
<name>A0A8D9BN70_9HEMI</name>
<dbReference type="InterPro" id="IPR012340">
    <property type="entry name" value="NA-bd_OB-fold"/>
</dbReference>
<dbReference type="InterPro" id="IPR050181">
    <property type="entry name" value="Cold_shock_domain"/>
</dbReference>
<evidence type="ECO:0000259" key="2">
    <source>
        <dbReference type="SMART" id="SM00357"/>
    </source>
</evidence>